<dbReference type="AlphaFoldDB" id="A0AAD3SGR5"/>
<dbReference type="SUPFAM" id="SSF57959">
    <property type="entry name" value="Leucine zipper domain"/>
    <property type="match status" value="1"/>
</dbReference>
<dbReference type="InterPro" id="IPR052483">
    <property type="entry name" value="bZIP_transcription_regulators"/>
</dbReference>
<evidence type="ECO:0000256" key="1">
    <source>
        <dbReference type="ARBA" id="ARBA00023015"/>
    </source>
</evidence>
<dbReference type="InterPro" id="IPR046347">
    <property type="entry name" value="bZIP_sf"/>
</dbReference>
<dbReference type="EMBL" id="BSYO01000010">
    <property type="protein sequence ID" value="GMH10957.1"/>
    <property type="molecule type" value="Genomic_DNA"/>
</dbReference>
<dbReference type="GO" id="GO:0045893">
    <property type="term" value="P:positive regulation of DNA-templated transcription"/>
    <property type="evidence" value="ECO:0007669"/>
    <property type="project" value="TreeGrafter"/>
</dbReference>
<evidence type="ECO:0000256" key="3">
    <source>
        <dbReference type="ARBA" id="ARBA00023242"/>
    </source>
</evidence>
<keyword evidence="1" id="KW-0805">Transcription regulation</keyword>
<keyword evidence="3" id="KW-0539">Nucleus</keyword>
<dbReference type="GO" id="GO:0003677">
    <property type="term" value="F:DNA binding"/>
    <property type="evidence" value="ECO:0007669"/>
    <property type="project" value="TreeGrafter"/>
</dbReference>
<dbReference type="PANTHER" id="PTHR46391:SF13">
    <property type="entry name" value="ACTIVATOR OF SPOMIN LUC3"/>
    <property type="match status" value="1"/>
</dbReference>
<feature type="region of interest" description="Disordered" evidence="5">
    <location>
        <begin position="1"/>
        <end position="22"/>
    </location>
</feature>
<evidence type="ECO:0000256" key="2">
    <source>
        <dbReference type="ARBA" id="ARBA00023163"/>
    </source>
</evidence>
<dbReference type="Proteomes" id="UP001279734">
    <property type="component" value="Unassembled WGS sequence"/>
</dbReference>
<organism evidence="6 7">
    <name type="scientific">Nepenthes gracilis</name>
    <name type="common">Slender pitcher plant</name>
    <dbReference type="NCBI Taxonomy" id="150966"/>
    <lineage>
        <taxon>Eukaryota</taxon>
        <taxon>Viridiplantae</taxon>
        <taxon>Streptophyta</taxon>
        <taxon>Embryophyta</taxon>
        <taxon>Tracheophyta</taxon>
        <taxon>Spermatophyta</taxon>
        <taxon>Magnoliopsida</taxon>
        <taxon>eudicotyledons</taxon>
        <taxon>Gunneridae</taxon>
        <taxon>Pentapetalae</taxon>
        <taxon>Caryophyllales</taxon>
        <taxon>Nepenthaceae</taxon>
        <taxon>Nepenthes</taxon>
    </lineage>
</organism>
<protein>
    <recommendedName>
        <fullName evidence="8">BZIP domain-containing protein</fullName>
    </recommendedName>
</protein>
<evidence type="ECO:0008006" key="8">
    <source>
        <dbReference type="Google" id="ProtNLM"/>
    </source>
</evidence>
<keyword evidence="7" id="KW-1185">Reference proteome</keyword>
<evidence type="ECO:0000256" key="5">
    <source>
        <dbReference type="SAM" id="MobiDB-lite"/>
    </source>
</evidence>
<dbReference type="PANTHER" id="PTHR46391">
    <property type="entry name" value="BASIC LEUCINE ZIPPER 34"/>
    <property type="match status" value="1"/>
</dbReference>
<sequence>MEDINKTTTMGQLGNKKENYDRRASLNDFQDPKVHTKSSISSLAPSFNVCNNPYFANNSACISMFTTYFEPSNHESMPLSRNGNNPIIISPCLHSEALGFVNGVSSGDCDGGDASHMLPQNIFQTEVGGCQKSTPNMNQKMQEIKKKRTAAQKFRLKKAQYIMNMQKKWIELEAKLAALSPLVQAQEHEYLLLKRENDLLNQRLAAAQDYEKIKEAIIEQKKAEVKRLTQNYTVAQQLLELEEIMLIADP</sequence>
<reference evidence="6" key="1">
    <citation type="submission" date="2023-05" db="EMBL/GenBank/DDBJ databases">
        <title>Nepenthes gracilis genome sequencing.</title>
        <authorList>
            <person name="Fukushima K."/>
        </authorList>
    </citation>
    <scope>NUCLEOTIDE SEQUENCE</scope>
    <source>
        <strain evidence="6">SING2019-196</strain>
    </source>
</reference>
<proteinExistence type="predicted"/>
<comment type="caution">
    <text evidence="6">The sequence shown here is derived from an EMBL/GenBank/DDBJ whole genome shotgun (WGS) entry which is preliminary data.</text>
</comment>
<feature type="compositionally biased region" description="Polar residues" evidence="5">
    <location>
        <begin position="1"/>
        <end position="12"/>
    </location>
</feature>
<name>A0AAD3SGR5_NEPGR</name>
<dbReference type="GO" id="GO:0005634">
    <property type="term" value="C:nucleus"/>
    <property type="evidence" value="ECO:0007669"/>
    <property type="project" value="TreeGrafter"/>
</dbReference>
<evidence type="ECO:0000313" key="7">
    <source>
        <dbReference type="Proteomes" id="UP001279734"/>
    </source>
</evidence>
<keyword evidence="4" id="KW-0175">Coiled coil</keyword>
<gene>
    <name evidence="6" type="ORF">Nepgr_012798</name>
</gene>
<keyword evidence="2" id="KW-0804">Transcription</keyword>
<accession>A0AAD3SGR5</accession>
<evidence type="ECO:0000313" key="6">
    <source>
        <dbReference type="EMBL" id="GMH10957.1"/>
    </source>
</evidence>
<feature type="coiled-coil region" evidence="4">
    <location>
        <begin position="183"/>
        <end position="238"/>
    </location>
</feature>
<dbReference type="GO" id="GO:0003700">
    <property type="term" value="F:DNA-binding transcription factor activity"/>
    <property type="evidence" value="ECO:0007669"/>
    <property type="project" value="InterPro"/>
</dbReference>
<evidence type="ECO:0000256" key="4">
    <source>
        <dbReference type="SAM" id="Coils"/>
    </source>
</evidence>